<proteinExistence type="predicted"/>
<accession>A0AAD4STG2</accession>
<gene>
    <name evidence="1" type="ORF">MKW98_015887</name>
</gene>
<reference evidence="1" key="1">
    <citation type="submission" date="2022-04" db="EMBL/GenBank/DDBJ databases">
        <title>A functionally conserved STORR gene fusion in Papaver species that diverged 16.8 million years ago.</title>
        <authorList>
            <person name="Catania T."/>
        </authorList>
    </citation>
    <scope>NUCLEOTIDE SEQUENCE</scope>
    <source>
        <strain evidence="1">S-188037</strain>
    </source>
</reference>
<dbReference type="Proteomes" id="UP001202328">
    <property type="component" value="Unassembled WGS sequence"/>
</dbReference>
<dbReference type="AlphaFoldDB" id="A0AAD4STG2"/>
<dbReference type="EMBL" id="JAJJMB010008783">
    <property type="protein sequence ID" value="KAI3920899.1"/>
    <property type="molecule type" value="Genomic_DNA"/>
</dbReference>
<organism evidence="1 2">
    <name type="scientific">Papaver atlanticum</name>
    <dbReference type="NCBI Taxonomy" id="357466"/>
    <lineage>
        <taxon>Eukaryota</taxon>
        <taxon>Viridiplantae</taxon>
        <taxon>Streptophyta</taxon>
        <taxon>Embryophyta</taxon>
        <taxon>Tracheophyta</taxon>
        <taxon>Spermatophyta</taxon>
        <taxon>Magnoliopsida</taxon>
        <taxon>Ranunculales</taxon>
        <taxon>Papaveraceae</taxon>
        <taxon>Papaveroideae</taxon>
        <taxon>Papaver</taxon>
    </lineage>
</organism>
<name>A0AAD4STG2_9MAGN</name>
<sequence length="151" mass="17149">MRYQILQNVFMVNQISVLLISHHADDQIVGDNYRTTNAGREDWGELRSPIAPPLLISGPKAGTTRFSVNHSQPKTKKPENYNAVVCVEGKLRSQIQMVGKINGILLENEEGLSWEDIVRPIVLQYLFSEGWKDFATRNKPKLVTVIFEIID</sequence>
<keyword evidence="2" id="KW-1185">Reference proteome</keyword>
<comment type="caution">
    <text evidence="1">The sequence shown here is derived from an EMBL/GenBank/DDBJ whole genome shotgun (WGS) entry which is preliminary data.</text>
</comment>
<evidence type="ECO:0000313" key="2">
    <source>
        <dbReference type="Proteomes" id="UP001202328"/>
    </source>
</evidence>
<evidence type="ECO:0000313" key="1">
    <source>
        <dbReference type="EMBL" id="KAI3920899.1"/>
    </source>
</evidence>
<protein>
    <submittedName>
        <fullName evidence="1">Uncharacterized protein</fullName>
    </submittedName>
</protein>